<feature type="domain" description="Striatin N-terminal" evidence="8">
    <location>
        <begin position="27"/>
        <end position="173"/>
    </location>
</feature>
<evidence type="ECO:0000259" key="8">
    <source>
        <dbReference type="Pfam" id="PF08232"/>
    </source>
</evidence>
<evidence type="ECO:0000256" key="6">
    <source>
        <dbReference type="PROSITE-ProRule" id="PRU00221"/>
    </source>
</evidence>
<name>A0A0D1ZZ82_EXOME</name>
<dbReference type="PROSITE" id="PS50082">
    <property type="entry name" value="WD_REPEATS_2"/>
    <property type="match status" value="2"/>
</dbReference>
<keyword evidence="3" id="KW-0677">Repeat</keyword>
<dbReference type="InterPro" id="IPR036322">
    <property type="entry name" value="WD40_repeat_dom_sf"/>
</dbReference>
<comment type="similarity">
    <text evidence="1">Belongs to the WD repeat striatin family.</text>
</comment>
<dbReference type="PRINTS" id="PR00320">
    <property type="entry name" value="GPROTEINBRPT"/>
</dbReference>
<dbReference type="EMBL" id="KN847523">
    <property type="protein sequence ID" value="KIV92153.1"/>
    <property type="molecule type" value="Genomic_DNA"/>
</dbReference>
<dbReference type="InterPro" id="IPR013258">
    <property type="entry name" value="Striatin_N"/>
</dbReference>
<evidence type="ECO:0000313" key="9">
    <source>
        <dbReference type="EMBL" id="KIV92153.1"/>
    </source>
</evidence>
<feature type="repeat" description="WD" evidence="6">
    <location>
        <begin position="559"/>
        <end position="586"/>
    </location>
</feature>
<organism evidence="9 10">
    <name type="scientific">Exophiala mesophila</name>
    <name type="common">Black yeast-like fungus</name>
    <dbReference type="NCBI Taxonomy" id="212818"/>
    <lineage>
        <taxon>Eukaryota</taxon>
        <taxon>Fungi</taxon>
        <taxon>Dikarya</taxon>
        <taxon>Ascomycota</taxon>
        <taxon>Pezizomycotina</taxon>
        <taxon>Eurotiomycetes</taxon>
        <taxon>Chaetothyriomycetidae</taxon>
        <taxon>Chaetothyriales</taxon>
        <taxon>Herpotrichiellaceae</taxon>
        <taxon>Exophiala</taxon>
    </lineage>
</organism>
<feature type="compositionally biased region" description="Polar residues" evidence="7">
    <location>
        <begin position="599"/>
        <end position="615"/>
    </location>
</feature>
<dbReference type="InterPro" id="IPR001680">
    <property type="entry name" value="WD40_rpt"/>
</dbReference>
<protein>
    <recommendedName>
        <fullName evidence="8">Striatin N-terminal domain-containing protein</fullName>
    </recommendedName>
</protein>
<dbReference type="VEuPathDB" id="FungiDB:PV10_06614"/>
<dbReference type="PROSITE" id="PS50294">
    <property type="entry name" value="WD_REPEATS_REGION"/>
    <property type="match status" value="1"/>
</dbReference>
<evidence type="ECO:0000256" key="2">
    <source>
        <dbReference type="ARBA" id="ARBA00022574"/>
    </source>
</evidence>
<keyword evidence="4" id="KW-0112">Calmodulin-binding</keyword>
<dbReference type="HOGENOM" id="CLU_009046_0_0_1"/>
<dbReference type="SMART" id="SM00320">
    <property type="entry name" value="WD40"/>
    <property type="match status" value="7"/>
</dbReference>
<dbReference type="PANTHER" id="PTHR15653">
    <property type="entry name" value="STRIATIN"/>
    <property type="match status" value="1"/>
</dbReference>
<feature type="compositionally biased region" description="Basic residues" evidence="7">
    <location>
        <begin position="381"/>
        <end position="390"/>
    </location>
</feature>
<reference evidence="9 10" key="1">
    <citation type="submission" date="2015-01" db="EMBL/GenBank/DDBJ databases">
        <title>The Genome Sequence of Exophiala mesophila CBS40295.</title>
        <authorList>
            <consortium name="The Broad Institute Genomics Platform"/>
            <person name="Cuomo C."/>
            <person name="de Hoog S."/>
            <person name="Gorbushina A."/>
            <person name="Stielow B."/>
            <person name="Teixiera M."/>
            <person name="Abouelleil A."/>
            <person name="Chapman S.B."/>
            <person name="Priest M."/>
            <person name="Young S.K."/>
            <person name="Wortman J."/>
            <person name="Nusbaum C."/>
            <person name="Birren B."/>
        </authorList>
    </citation>
    <scope>NUCLEOTIDE SEQUENCE [LARGE SCALE GENOMIC DNA]</scope>
    <source>
        <strain evidence="9 10">CBS 40295</strain>
    </source>
</reference>
<gene>
    <name evidence="9" type="ORF">PV10_06614</name>
</gene>
<dbReference type="STRING" id="212818.A0A0D1ZZ82"/>
<dbReference type="GeneID" id="27324459"/>
<dbReference type="RefSeq" id="XP_016223727.1">
    <property type="nucleotide sequence ID" value="XM_016371434.1"/>
</dbReference>
<accession>A0A0D1ZZ82</accession>
<dbReference type="OMA" id="SKCSQEV"/>
<dbReference type="Gene3D" id="1.20.5.300">
    <property type="match status" value="1"/>
</dbReference>
<dbReference type="Proteomes" id="UP000054302">
    <property type="component" value="Unassembled WGS sequence"/>
</dbReference>
<dbReference type="InterPro" id="IPR051488">
    <property type="entry name" value="WD_repeat_striatin"/>
</dbReference>
<dbReference type="GO" id="GO:0005516">
    <property type="term" value="F:calmodulin binding"/>
    <property type="evidence" value="ECO:0007669"/>
    <property type="project" value="UniProtKB-KW"/>
</dbReference>
<dbReference type="InterPro" id="IPR015943">
    <property type="entry name" value="WD40/YVTN_repeat-like_dom_sf"/>
</dbReference>
<feature type="region of interest" description="Disordered" evidence="7">
    <location>
        <begin position="700"/>
        <end position="722"/>
    </location>
</feature>
<dbReference type="AlphaFoldDB" id="A0A0D1ZZ82"/>
<keyword evidence="10" id="KW-1185">Reference proteome</keyword>
<evidence type="ECO:0000256" key="3">
    <source>
        <dbReference type="ARBA" id="ARBA00022737"/>
    </source>
</evidence>
<sequence length="836" mass="91117">MAWQSGAAGSGAGGMPAGEQNGVQAYTLQGVMRFLQTEWHRHERDRNSWEIEREEMKNRIAALEGETRTSKGLRTSLERHVKLLELALKKERDKSKGLDNAQHNDKRKDPKELAKEELKAIGKDPTSKAISRLDEEIDPVNHLSQGIRQEKERDKSKTYLSKCASEITYHVLPTAHIPPDVNDQVQIQLVNHTYPGNPPSQQELHDAYLQLQQIKHQQELQRQQQPHHPNVAMVRENAVQQPPQYSEPSPLTRIDTQINHNDLQKNQLDQRTPEAMTQTVPLADPRKNFYNEQIIINDDQVESITHTFDAYGREVPVKDQVDSVAVQEPKQESADAWDFDDAPASAEASLDPVAQHRPDTELFPSANLIPSKSPPRAPGSYRRKSSGARRRSVDDTRDLAAAKVDNTQFKVRFAMRGHLDVVRAVIFTGGGSPSEPEFCTASDDGGVKRWHIPASYAHNVALGDDLDRIAHFTHRGHIGAVCSLAACPASLNFSSGGRAAGDGWIFSGGEDATVKVWERGRVDAKATLEGLTDAVWALCCLPGSSGSILGDRCAQYGGPDRVLLVAGGADGTILIWAVSTPPQLSSPHAGNRSVRGSRRANSISAGSNFPSSPQPSVASTIPFHYSLVHRIERRDKPAPTSISPLGLHGETFIVGYTDASVLVFDTRTGEEVVGMASQETYDGTPNTGINAVVASSTGFDTRDSLAPGRRGSMGEDDVVHGATGSEGGVEGVVIAGYEDRFIRFFDANSGQCTYDMLAHPAAISSLSLSPDGKELVSGGHDASLRFWSLEKRSCTQEISSHRIMRGEGVCSVIWSPDGRWVISCGGDGAVKVFSRS</sequence>
<evidence type="ECO:0000256" key="5">
    <source>
        <dbReference type="ARBA" id="ARBA00023054"/>
    </source>
</evidence>
<dbReference type="PANTHER" id="PTHR15653:SF0">
    <property type="entry name" value="CONNECTOR OF KINASE TO AP-1, ISOFORM E"/>
    <property type="match status" value="1"/>
</dbReference>
<dbReference type="InterPro" id="IPR020472">
    <property type="entry name" value="WD40_PAC1"/>
</dbReference>
<evidence type="ECO:0000256" key="7">
    <source>
        <dbReference type="SAM" id="MobiDB-lite"/>
    </source>
</evidence>
<feature type="repeat" description="WD" evidence="6">
    <location>
        <begin position="756"/>
        <end position="797"/>
    </location>
</feature>
<proteinExistence type="inferred from homology"/>
<dbReference type="Pfam" id="PF00400">
    <property type="entry name" value="WD40"/>
    <property type="match status" value="3"/>
</dbReference>
<evidence type="ECO:0000256" key="4">
    <source>
        <dbReference type="ARBA" id="ARBA00022860"/>
    </source>
</evidence>
<dbReference type="Gene3D" id="2.130.10.10">
    <property type="entry name" value="YVTN repeat-like/Quinoprotein amine dehydrogenase"/>
    <property type="match status" value="2"/>
</dbReference>
<keyword evidence="5" id="KW-0175">Coiled coil</keyword>
<feature type="region of interest" description="Disordered" evidence="7">
    <location>
        <begin position="362"/>
        <end position="395"/>
    </location>
</feature>
<dbReference type="SUPFAM" id="SSF50978">
    <property type="entry name" value="WD40 repeat-like"/>
    <property type="match status" value="1"/>
</dbReference>
<evidence type="ECO:0000256" key="1">
    <source>
        <dbReference type="ARBA" id="ARBA00009616"/>
    </source>
</evidence>
<feature type="region of interest" description="Disordered" evidence="7">
    <location>
        <begin position="93"/>
        <end position="113"/>
    </location>
</feature>
<feature type="region of interest" description="Disordered" evidence="7">
    <location>
        <begin position="583"/>
        <end position="615"/>
    </location>
</feature>
<keyword evidence="2 6" id="KW-0853">WD repeat</keyword>
<evidence type="ECO:0000313" key="10">
    <source>
        <dbReference type="Proteomes" id="UP000054302"/>
    </source>
</evidence>
<dbReference type="OrthoDB" id="727118at2759"/>
<dbReference type="Pfam" id="PF08232">
    <property type="entry name" value="Striatin"/>
    <property type="match status" value="1"/>
</dbReference>